<dbReference type="EMBL" id="BGZK01000106">
    <property type="protein sequence ID" value="GBP19260.1"/>
    <property type="molecule type" value="Genomic_DNA"/>
</dbReference>
<evidence type="ECO:0000256" key="5">
    <source>
        <dbReference type="ARBA" id="ARBA00023159"/>
    </source>
</evidence>
<dbReference type="Gene3D" id="3.30.70.330">
    <property type="match status" value="1"/>
</dbReference>
<feature type="compositionally biased region" description="Basic and acidic residues" evidence="9">
    <location>
        <begin position="862"/>
        <end position="877"/>
    </location>
</feature>
<keyword evidence="3 8" id="KW-0694">RNA-binding</keyword>
<dbReference type="GO" id="GO:0003712">
    <property type="term" value="F:transcription coregulator activity"/>
    <property type="evidence" value="ECO:0007669"/>
    <property type="project" value="InterPro"/>
</dbReference>
<sequence>MEDFSGAKGNVKSIQRSCSLPHSPAHISYMDIDDGRTSFSFEDLNINDLPELNFEEENVEKYISKMNNDDDVPRALTDEDIKEFLIPNKPIKTEEDEIDQDVDDFNEMDMDLETPINSLINCTSMPNDAQTDINKIQSKSFPPEKQKPILKNITTNVATAIPKMLDYNVNKIDRPIKIELNTDIKVDPDDYVDVESFNETTSIPVLEANNLNSLLEQFEATEKLNNSDIKLSKKSSSVKATDSSQRNKISNGLASGTRLQDAAMQLNKNKIRQILISTATPKCTVPKKSDATVHSDHDYCSPKKRQNIITSIKKGQSLLKPEVLSSNNRILKSRHRTCKNKKVVYHISSDDETDSGVSNNKNKICVKPNAKSPLQSNHRKKLSPVYSVPSISVKCDNNDSVMPHTASKASENNSQGSTGSIKLTIKNKSKVILNLNCDPKKDSLKHINSNESVKIKDSSSKIVPKNKKNIEKNKKALSISASEFKDVYTENSVEPLVIKEEARPIKQESKDFYMTLFDNKQDLKISFDTSIPKKEINEQTMAVPEPISQQITPEIKQPTKKKLNLQEYKLRKEGGSSSNSRTVSPEAIFPDIPNVAIPKMCETVVRKSISTIIQSEPEKSNDIINLTSKATTQTLILKAEPIEYPMNVNDQQKTGLEPPKKIFDPIREASRKILMNTKKQKAEAMRKRDEDIVMSKIPKIENYKPQPLAEILNITEEIPEVTSTTPITIISPKTLEFEEIVMVSVGVNTDPDIFKTLQPLHDNSKTEIKDNKSLINFKIKKSDNVLKHNVFENVKQDRKSPQKDNKTKRQLSPSNCKELKIDKERYKNIAKTLKHVERNVEAKISSNSLFASIQDVVKKSKIDKNDKSSQLKDEATKFENNISVNNSNKEHKNIPSQSYHKMKSEVMKMRKRRESDMSLSSESSPVREINNDKPENTSVVIKPNEKYRNVQDHQVKTKERSRRESRRSSCRYDSKSNRRRSQSKNRSIKTSKTRSSRSRSRYRSRSPDRYRRYRRSDSPYRRKRSPYRPSSRRDFNRSRHNSHKSRHRTKSRSKSHSKYVHKRSKSPIPKKAKSYPNNLEAKPEIPKKVEKTNVAPPKSDTSMTPPPIRKTTVSECSESSTSSSTSSSSSSSSTSGSSTSSSSVSSSDRSSVKRRYSLSPENDRKKSNLGKSWKVNENCTRSYSSDGRDSNTSVEERRIVFVGKLEQEITKLTLKSKFSPFGQIMEVTLHSKEDGTRYGFVTFMRPRDAWTAVEAASSAFPSYDVGFGGRRAFCRQSYADLDGLEAEYSECGYTGDRESRADAREDMSFEQMLLDVKKKLSQLKQEKQKTEDARVEKNQP</sequence>
<protein>
    <submittedName>
        <fullName evidence="11">Peroxisome proliferator-activated receptor gamma coactivator-related protein 1</fullName>
    </submittedName>
</protein>
<evidence type="ECO:0000313" key="12">
    <source>
        <dbReference type="Proteomes" id="UP000299102"/>
    </source>
</evidence>
<name>A0A4C1TZ47_EUMVA</name>
<dbReference type="SUPFAM" id="SSF54928">
    <property type="entry name" value="RNA-binding domain, RBD"/>
    <property type="match status" value="1"/>
</dbReference>
<dbReference type="InterPro" id="IPR034605">
    <property type="entry name" value="PGC-1"/>
</dbReference>
<feature type="compositionally biased region" description="Polar residues" evidence="9">
    <location>
        <begin position="878"/>
        <end position="887"/>
    </location>
</feature>
<feature type="region of interest" description="Disordered" evidence="9">
    <location>
        <begin position="862"/>
        <end position="1172"/>
    </location>
</feature>
<evidence type="ECO:0000256" key="3">
    <source>
        <dbReference type="ARBA" id="ARBA00022884"/>
    </source>
</evidence>
<keyword evidence="2" id="KW-0597">Phosphoprotein</keyword>
<proteinExistence type="predicted"/>
<feature type="domain" description="RRM" evidence="10">
    <location>
        <begin position="1198"/>
        <end position="1279"/>
    </location>
</feature>
<dbReference type="InterPro" id="IPR000504">
    <property type="entry name" value="RRM_dom"/>
</dbReference>
<dbReference type="STRING" id="151549.A0A4C1TZ47"/>
<feature type="compositionally biased region" description="Basic and acidic residues" evidence="9">
    <location>
        <begin position="1081"/>
        <end position="1091"/>
    </location>
</feature>
<dbReference type="OrthoDB" id="10047851at2759"/>
<dbReference type="InterPro" id="IPR035979">
    <property type="entry name" value="RBD_domain_sf"/>
</dbReference>
<evidence type="ECO:0000256" key="8">
    <source>
        <dbReference type="PROSITE-ProRule" id="PRU00176"/>
    </source>
</evidence>
<feature type="region of interest" description="Disordered" evidence="9">
    <location>
        <begin position="794"/>
        <end position="815"/>
    </location>
</feature>
<feature type="compositionally biased region" description="Basic and acidic residues" evidence="9">
    <location>
        <begin position="794"/>
        <end position="807"/>
    </location>
</feature>
<keyword evidence="12" id="KW-1185">Reference proteome</keyword>
<organism evidence="11 12">
    <name type="scientific">Eumeta variegata</name>
    <name type="common">Bagworm moth</name>
    <name type="synonym">Eumeta japonica</name>
    <dbReference type="NCBI Taxonomy" id="151549"/>
    <lineage>
        <taxon>Eukaryota</taxon>
        <taxon>Metazoa</taxon>
        <taxon>Ecdysozoa</taxon>
        <taxon>Arthropoda</taxon>
        <taxon>Hexapoda</taxon>
        <taxon>Insecta</taxon>
        <taxon>Pterygota</taxon>
        <taxon>Neoptera</taxon>
        <taxon>Endopterygota</taxon>
        <taxon>Lepidoptera</taxon>
        <taxon>Glossata</taxon>
        <taxon>Ditrysia</taxon>
        <taxon>Tineoidea</taxon>
        <taxon>Psychidae</taxon>
        <taxon>Oiketicinae</taxon>
        <taxon>Eumeta</taxon>
    </lineage>
</organism>
<evidence type="ECO:0000313" key="11">
    <source>
        <dbReference type="EMBL" id="GBP19260.1"/>
    </source>
</evidence>
<dbReference type="GO" id="GO:0003723">
    <property type="term" value="F:RNA binding"/>
    <property type="evidence" value="ECO:0007669"/>
    <property type="project" value="UniProtKB-UniRule"/>
</dbReference>
<dbReference type="PANTHER" id="PTHR15528:SF11">
    <property type="entry name" value="FI18188P1"/>
    <property type="match status" value="1"/>
</dbReference>
<comment type="subcellular location">
    <subcellularLocation>
        <location evidence="1">Nucleus</location>
    </subcellularLocation>
</comment>
<dbReference type="PROSITE" id="PS50102">
    <property type="entry name" value="RRM"/>
    <property type="match status" value="1"/>
</dbReference>
<feature type="compositionally biased region" description="Basic residues" evidence="9">
    <location>
        <begin position="1038"/>
        <end position="1073"/>
    </location>
</feature>
<feature type="region of interest" description="Disordered" evidence="9">
    <location>
        <begin position="350"/>
        <end position="383"/>
    </location>
</feature>
<comment type="caution">
    <text evidence="11">The sequence shown here is derived from an EMBL/GenBank/DDBJ whole genome shotgun (WGS) entry which is preliminary data.</text>
</comment>
<dbReference type="Proteomes" id="UP000299102">
    <property type="component" value="Unassembled WGS sequence"/>
</dbReference>
<evidence type="ECO:0000256" key="2">
    <source>
        <dbReference type="ARBA" id="ARBA00022553"/>
    </source>
</evidence>
<evidence type="ECO:0000256" key="7">
    <source>
        <dbReference type="ARBA" id="ARBA00023242"/>
    </source>
</evidence>
<feature type="region of interest" description="Disordered" evidence="9">
    <location>
        <begin position="234"/>
        <end position="254"/>
    </location>
</feature>
<keyword evidence="4" id="KW-0805">Transcription regulation</keyword>
<keyword evidence="5" id="KW-0010">Activator</keyword>
<evidence type="ECO:0000256" key="9">
    <source>
        <dbReference type="SAM" id="MobiDB-lite"/>
    </source>
</evidence>
<dbReference type="GO" id="GO:0045944">
    <property type="term" value="P:positive regulation of transcription by RNA polymerase II"/>
    <property type="evidence" value="ECO:0007669"/>
    <property type="project" value="TreeGrafter"/>
</dbReference>
<feature type="compositionally biased region" description="Low complexity" evidence="9">
    <location>
        <begin position="1111"/>
        <end position="1149"/>
    </location>
</feature>
<feature type="region of interest" description="Disordered" evidence="9">
    <location>
        <begin position="397"/>
        <end position="420"/>
    </location>
</feature>
<dbReference type="GO" id="GO:0005634">
    <property type="term" value="C:nucleus"/>
    <property type="evidence" value="ECO:0007669"/>
    <property type="project" value="UniProtKB-SubCell"/>
</dbReference>
<feature type="compositionally biased region" description="Polar residues" evidence="9">
    <location>
        <begin position="407"/>
        <end position="420"/>
    </location>
</feature>
<evidence type="ECO:0000259" key="10">
    <source>
        <dbReference type="PROSITE" id="PS50102"/>
    </source>
</evidence>
<reference evidence="11 12" key="1">
    <citation type="journal article" date="2019" name="Commun. Biol.">
        <title>The bagworm genome reveals a unique fibroin gene that provides high tensile strength.</title>
        <authorList>
            <person name="Kono N."/>
            <person name="Nakamura H."/>
            <person name="Ohtoshi R."/>
            <person name="Tomita M."/>
            <person name="Numata K."/>
            <person name="Arakawa K."/>
        </authorList>
    </citation>
    <scope>NUCLEOTIDE SEQUENCE [LARGE SCALE GENOMIC DNA]</scope>
</reference>
<accession>A0A4C1TZ47</accession>
<keyword evidence="6" id="KW-0804">Transcription</keyword>
<keyword evidence="7" id="KW-0539">Nucleus</keyword>
<dbReference type="InterPro" id="IPR012677">
    <property type="entry name" value="Nucleotide-bd_a/b_plait_sf"/>
</dbReference>
<feature type="compositionally biased region" description="Basic and acidic residues" evidence="9">
    <location>
        <begin position="943"/>
        <end position="976"/>
    </location>
</feature>
<keyword evidence="11" id="KW-0675">Receptor</keyword>
<dbReference type="SMART" id="SM00360">
    <property type="entry name" value="RRM"/>
    <property type="match status" value="1"/>
</dbReference>
<feature type="compositionally biased region" description="Basic and acidic residues" evidence="9">
    <location>
        <begin position="1005"/>
        <end position="1020"/>
    </location>
</feature>
<evidence type="ECO:0000256" key="6">
    <source>
        <dbReference type="ARBA" id="ARBA00023163"/>
    </source>
</evidence>
<dbReference type="PANTHER" id="PTHR15528">
    <property type="entry name" value="PEROXISOME PROLIFERATOR ACTIVATED RECEPTOR GAMMA COACTIVATOR 1 PGC-1 -RELATED"/>
    <property type="match status" value="1"/>
</dbReference>
<feature type="compositionally biased region" description="Basic residues" evidence="9">
    <location>
        <begin position="977"/>
        <end position="1004"/>
    </location>
</feature>
<feature type="compositionally biased region" description="Basic and acidic residues" evidence="9">
    <location>
        <begin position="902"/>
        <end position="916"/>
    </location>
</feature>
<dbReference type="Pfam" id="PF00076">
    <property type="entry name" value="RRM_1"/>
    <property type="match status" value="1"/>
</dbReference>
<evidence type="ECO:0000256" key="4">
    <source>
        <dbReference type="ARBA" id="ARBA00023015"/>
    </source>
</evidence>
<gene>
    <name evidence="11" type="primary">Pprc1</name>
    <name evidence="11" type="ORF">EVAR_79860_1</name>
</gene>
<evidence type="ECO:0000256" key="1">
    <source>
        <dbReference type="ARBA" id="ARBA00004123"/>
    </source>
</evidence>